<organism evidence="2">
    <name type="scientific">Streptomyces anulatus</name>
    <name type="common">Streptomyces chrysomallus</name>
    <dbReference type="NCBI Taxonomy" id="1892"/>
    <lineage>
        <taxon>Bacteria</taxon>
        <taxon>Bacillati</taxon>
        <taxon>Actinomycetota</taxon>
        <taxon>Actinomycetes</taxon>
        <taxon>Kitasatosporales</taxon>
        <taxon>Streptomycetaceae</taxon>
        <taxon>Streptomyces</taxon>
    </lineage>
</organism>
<feature type="region of interest" description="Disordered" evidence="1">
    <location>
        <begin position="257"/>
        <end position="301"/>
    </location>
</feature>
<reference evidence="2" key="1">
    <citation type="submission" date="2020-01" db="EMBL/GenBank/DDBJ databases">
        <title>Insect and environment-associated Actinomycetes.</title>
        <authorList>
            <person name="Currrie C."/>
            <person name="Chevrette M."/>
            <person name="Carlson C."/>
            <person name="Stubbendieck R."/>
            <person name="Wendt-Pienkowski E."/>
        </authorList>
    </citation>
    <scope>NUCLEOTIDE SEQUENCE</scope>
    <source>
        <strain evidence="2">SID505</strain>
    </source>
</reference>
<dbReference type="EMBL" id="JAAGMK010000946">
    <property type="protein sequence ID" value="NEB89016.1"/>
    <property type="molecule type" value="Genomic_DNA"/>
</dbReference>
<dbReference type="AlphaFoldDB" id="A0A6G3T165"/>
<protein>
    <recommendedName>
        <fullName evidence="3">Phosphoadenosine phosphosulfate reductase family protein</fullName>
    </recommendedName>
</protein>
<evidence type="ECO:0000313" key="2">
    <source>
        <dbReference type="EMBL" id="NEB89016.1"/>
    </source>
</evidence>
<gene>
    <name evidence="2" type="ORF">G3I43_33360</name>
</gene>
<evidence type="ECO:0008006" key="3">
    <source>
        <dbReference type="Google" id="ProtNLM"/>
    </source>
</evidence>
<proteinExistence type="predicted"/>
<accession>A0A6G3T165</accession>
<evidence type="ECO:0000256" key="1">
    <source>
        <dbReference type="SAM" id="MobiDB-lite"/>
    </source>
</evidence>
<name>A0A6G3T165_STRAQ</name>
<dbReference type="InterPro" id="IPR014729">
    <property type="entry name" value="Rossmann-like_a/b/a_fold"/>
</dbReference>
<dbReference type="Gene3D" id="3.40.50.620">
    <property type="entry name" value="HUPs"/>
    <property type="match status" value="1"/>
</dbReference>
<comment type="caution">
    <text evidence="2">The sequence shown here is derived from an EMBL/GenBank/DDBJ whole genome shotgun (WGS) entry which is preliminary data.</text>
</comment>
<sequence length="301" mass="33655">MLALSARGVLPKVDYAIFADTGWEPKGVYRHLDRLQQEIADPAGIPIFRVSAGNIRDDALNPNHRFASMPLYILNRDGRPGMTRRQCTGEYKIKPIKKKVRELLGYPYPARIPRDVHVEQWVGISTDEFHRAKDSDVKYMRNRHPLIDMGWSRSDCIHYLTSLGMADTPKSSCLGCPFHGNAQWRNIRDESPEEWADVVEFDARIRQGNARATASGNPLLGKAYLHRSRVPLSEAPIDHVTAAEWAARQQEVNEATGPVANEATGPVDPEDLEQGVADGCSPWSCRGSEPERVQDDFGLAS</sequence>
<dbReference type="RefSeq" id="WP_164260676.1">
    <property type="nucleotide sequence ID" value="NZ_JAAGMK010000946.1"/>
</dbReference>
<dbReference type="SUPFAM" id="SSF52402">
    <property type="entry name" value="Adenine nucleotide alpha hydrolases-like"/>
    <property type="match status" value="1"/>
</dbReference>